<feature type="region of interest" description="Disordered" evidence="1">
    <location>
        <begin position="140"/>
        <end position="163"/>
    </location>
</feature>
<keyword evidence="2" id="KW-1185">Reference proteome</keyword>
<feature type="region of interest" description="Disordered" evidence="1">
    <location>
        <begin position="65"/>
        <end position="95"/>
    </location>
</feature>
<dbReference type="AlphaFoldDB" id="A0A1I7Z6R4"/>
<evidence type="ECO:0000313" key="3">
    <source>
        <dbReference type="WBParaSite" id="L893_g23417.t1"/>
    </source>
</evidence>
<feature type="region of interest" description="Disordered" evidence="1">
    <location>
        <begin position="520"/>
        <end position="540"/>
    </location>
</feature>
<sequence length="600" mass="65891">MGSSIEASSGLDFDEERSAVLGELDVLKGGPKAVEPSAHRSAHKDVFERNRRRIIWRRKTTESCDGAQECAKNEAKQSTASRVAASGAGHPPRVTWNGDWRSKTVLWLVYTLGAVGRRPKSEGFPRKGAVIRVALQNRSHRTPKTGFGGRKTWNKAQKEGDKNQPLAVSHGVLEGRADGPTTSAAVLREVVEVVGRFLSNHLSRASTAARQEQLRKYDGGGGAQRRRDETGAAPTGRSAPLRRRRAHSASRRPRDRHLPGRLVSRFFGGFFWKPVWGLRAQYFWEPNPSLRGPFWDLFDMEFKVAPVDGAMAMATLTISIRGLALDLEEATGGDAESRPIIVPFKNSVLRTPTNRTPESGRLKAVTRAPGTSSSSSRRQSADPPLERLLRLVTRRGGPAGKTKSKHKQLERENSCEVRKKGRGPAAARSSSFFAGMRTGSAETGQIREVGNRVTVWTGWGQPEAGLMSPSPRGSELMAARPSSRSGQTRRNVLERGKVPRTLFTYPREEAKPRVQLTLQQRSRAGGTRAPPRHGHVEPRDGRYHALQGADHLTLEVGEVGRRKGRSECGEVPLLKRLKSCSHARYLDLGPISGSTSMPGK</sequence>
<feature type="compositionally biased region" description="Basic and acidic residues" evidence="1">
    <location>
        <begin position="407"/>
        <end position="418"/>
    </location>
</feature>
<proteinExistence type="predicted"/>
<evidence type="ECO:0000256" key="1">
    <source>
        <dbReference type="SAM" id="MobiDB-lite"/>
    </source>
</evidence>
<evidence type="ECO:0000313" key="2">
    <source>
        <dbReference type="Proteomes" id="UP000095287"/>
    </source>
</evidence>
<protein>
    <submittedName>
        <fullName evidence="3">Reverse transcriptase domain-containing protein</fullName>
    </submittedName>
</protein>
<feature type="compositionally biased region" description="Basic residues" evidence="1">
    <location>
        <begin position="240"/>
        <end position="255"/>
    </location>
</feature>
<accession>A0A1I7Z6R4</accession>
<feature type="region of interest" description="Disordered" evidence="1">
    <location>
        <begin position="460"/>
        <end position="489"/>
    </location>
</feature>
<name>A0A1I7Z6R4_9BILA</name>
<organism evidence="2 3">
    <name type="scientific">Steinernema glaseri</name>
    <dbReference type="NCBI Taxonomy" id="37863"/>
    <lineage>
        <taxon>Eukaryota</taxon>
        <taxon>Metazoa</taxon>
        <taxon>Ecdysozoa</taxon>
        <taxon>Nematoda</taxon>
        <taxon>Chromadorea</taxon>
        <taxon>Rhabditida</taxon>
        <taxon>Tylenchina</taxon>
        <taxon>Panagrolaimomorpha</taxon>
        <taxon>Strongyloidoidea</taxon>
        <taxon>Steinernematidae</taxon>
        <taxon>Steinernema</taxon>
    </lineage>
</organism>
<feature type="region of interest" description="Disordered" evidence="1">
    <location>
        <begin position="208"/>
        <end position="256"/>
    </location>
</feature>
<dbReference type="WBParaSite" id="L893_g23417.t1">
    <property type="protein sequence ID" value="L893_g23417.t1"/>
    <property type="gene ID" value="L893_g23417"/>
</dbReference>
<reference evidence="3" key="1">
    <citation type="submission" date="2016-11" db="UniProtKB">
        <authorList>
            <consortium name="WormBaseParasite"/>
        </authorList>
    </citation>
    <scope>IDENTIFICATION</scope>
</reference>
<feature type="region of interest" description="Disordered" evidence="1">
    <location>
        <begin position="351"/>
        <end position="431"/>
    </location>
</feature>
<dbReference type="Proteomes" id="UP000095287">
    <property type="component" value="Unplaced"/>
</dbReference>